<keyword evidence="2" id="KW-1185">Reference proteome</keyword>
<dbReference type="AlphaFoldDB" id="A0A8J5VZ18"/>
<reference evidence="1" key="1">
    <citation type="journal article" date="2021" name="bioRxiv">
        <title>Whole Genome Assembly and Annotation of Northern Wild Rice, Zizania palustris L., Supports a Whole Genome Duplication in the Zizania Genus.</title>
        <authorList>
            <person name="Haas M."/>
            <person name="Kono T."/>
            <person name="Macchietto M."/>
            <person name="Millas R."/>
            <person name="McGilp L."/>
            <person name="Shao M."/>
            <person name="Duquette J."/>
            <person name="Hirsch C.N."/>
            <person name="Kimball J."/>
        </authorList>
    </citation>
    <scope>NUCLEOTIDE SEQUENCE</scope>
    <source>
        <tissue evidence="1">Fresh leaf tissue</tissue>
    </source>
</reference>
<reference evidence="1" key="2">
    <citation type="submission" date="2021-02" db="EMBL/GenBank/DDBJ databases">
        <authorList>
            <person name="Kimball J.A."/>
            <person name="Haas M.W."/>
            <person name="Macchietto M."/>
            <person name="Kono T."/>
            <person name="Duquette J."/>
            <person name="Shao M."/>
        </authorList>
    </citation>
    <scope>NUCLEOTIDE SEQUENCE</scope>
    <source>
        <tissue evidence="1">Fresh leaf tissue</tissue>
    </source>
</reference>
<sequence>MHATTADSSSIDRCSLLSSTVGRLRIDASHPTVNHCLSANTRCLPSHQSLPSRRRPPSRYCVPWHPITRRHSYAPRTPEAT</sequence>
<accession>A0A8J5VZ18</accession>
<dbReference type="Proteomes" id="UP000729402">
    <property type="component" value="Unassembled WGS sequence"/>
</dbReference>
<dbReference type="EMBL" id="JAAALK010000285">
    <property type="protein sequence ID" value="KAG8065404.1"/>
    <property type="molecule type" value="Genomic_DNA"/>
</dbReference>
<organism evidence="1 2">
    <name type="scientific">Zizania palustris</name>
    <name type="common">Northern wild rice</name>
    <dbReference type="NCBI Taxonomy" id="103762"/>
    <lineage>
        <taxon>Eukaryota</taxon>
        <taxon>Viridiplantae</taxon>
        <taxon>Streptophyta</taxon>
        <taxon>Embryophyta</taxon>
        <taxon>Tracheophyta</taxon>
        <taxon>Spermatophyta</taxon>
        <taxon>Magnoliopsida</taxon>
        <taxon>Liliopsida</taxon>
        <taxon>Poales</taxon>
        <taxon>Poaceae</taxon>
        <taxon>BOP clade</taxon>
        <taxon>Oryzoideae</taxon>
        <taxon>Oryzeae</taxon>
        <taxon>Zizaniinae</taxon>
        <taxon>Zizania</taxon>
    </lineage>
</organism>
<protein>
    <submittedName>
        <fullName evidence="1">Uncharacterized protein</fullName>
    </submittedName>
</protein>
<proteinExistence type="predicted"/>
<evidence type="ECO:0000313" key="1">
    <source>
        <dbReference type="EMBL" id="KAG8065404.1"/>
    </source>
</evidence>
<name>A0A8J5VZ18_ZIZPA</name>
<evidence type="ECO:0000313" key="2">
    <source>
        <dbReference type="Proteomes" id="UP000729402"/>
    </source>
</evidence>
<gene>
    <name evidence="1" type="ORF">GUJ93_ZPchr0004g40200</name>
</gene>
<comment type="caution">
    <text evidence="1">The sequence shown here is derived from an EMBL/GenBank/DDBJ whole genome shotgun (WGS) entry which is preliminary data.</text>
</comment>